<evidence type="ECO:0008006" key="4">
    <source>
        <dbReference type="Google" id="ProtNLM"/>
    </source>
</evidence>
<feature type="chain" id="PRO_5038368944" description="LytR cell envelope-related transcriptional attenuator" evidence="1">
    <location>
        <begin position="34"/>
        <end position="197"/>
    </location>
</feature>
<evidence type="ECO:0000313" key="3">
    <source>
        <dbReference type="Proteomes" id="UP000294927"/>
    </source>
</evidence>
<name>A0A4R7W2C1_9PSEU</name>
<keyword evidence="1" id="KW-0732">Signal</keyword>
<keyword evidence="3" id="KW-1185">Reference proteome</keyword>
<dbReference type="OrthoDB" id="5198472at2"/>
<evidence type="ECO:0000256" key="1">
    <source>
        <dbReference type="SAM" id="SignalP"/>
    </source>
</evidence>
<accession>A0A4R7W2C1</accession>
<organism evidence="2 3">
    <name type="scientific">Actinophytocola oryzae</name>
    <dbReference type="NCBI Taxonomy" id="502181"/>
    <lineage>
        <taxon>Bacteria</taxon>
        <taxon>Bacillati</taxon>
        <taxon>Actinomycetota</taxon>
        <taxon>Actinomycetes</taxon>
        <taxon>Pseudonocardiales</taxon>
        <taxon>Pseudonocardiaceae</taxon>
    </lineage>
</organism>
<dbReference type="AlphaFoldDB" id="A0A4R7W2C1"/>
<evidence type="ECO:0000313" key="2">
    <source>
        <dbReference type="EMBL" id="TDV56158.1"/>
    </source>
</evidence>
<dbReference type="EMBL" id="SOCP01000002">
    <property type="protein sequence ID" value="TDV56158.1"/>
    <property type="molecule type" value="Genomic_DNA"/>
</dbReference>
<comment type="caution">
    <text evidence="2">The sequence shown here is derived from an EMBL/GenBank/DDBJ whole genome shotgun (WGS) entry which is preliminary data.</text>
</comment>
<gene>
    <name evidence="2" type="ORF">CLV71_102224</name>
</gene>
<feature type="signal peptide" evidence="1">
    <location>
        <begin position="1"/>
        <end position="33"/>
    </location>
</feature>
<sequence>MNLKNHATIRPASALTKFGTRLLVATVAGAAFAVAGCSSPTEQPTVPTPSSTARQSVAATELADAPAPAVTTNSAPVAAESDFPAAVDPSALEHGGTYWGVYVTVVRADDNGQVSPADQKRLDAARKSLTDLGYQPDSGVYDNGCEQGVQEQLHLDPQRTYAAVRIYFATQTQAEKFVEEYQPGVVGTAKVTLYCMD</sequence>
<dbReference type="RefSeq" id="WP_133901432.1">
    <property type="nucleotide sequence ID" value="NZ_SOCP01000002.1"/>
</dbReference>
<dbReference type="Proteomes" id="UP000294927">
    <property type="component" value="Unassembled WGS sequence"/>
</dbReference>
<protein>
    <recommendedName>
        <fullName evidence="4">LytR cell envelope-related transcriptional attenuator</fullName>
    </recommendedName>
</protein>
<reference evidence="2 3" key="1">
    <citation type="submission" date="2019-03" db="EMBL/GenBank/DDBJ databases">
        <title>Genomic Encyclopedia of Archaeal and Bacterial Type Strains, Phase II (KMG-II): from individual species to whole genera.</title>
        <authorList>
            <person name="Goeker M."/>
        </authorList>
    </citation>
    <scope>NUCLEOTIDE SEQUENCE [LARGE SCALE GENOMIC DNA]</scope>
    <source>
        <strain evidence="2 3">DSM 45499</strain>
    </source>
</reference>
<proteinExistence type="predicted"/>